<dbReference type="InterPro" id="IPR000182">
    <property type="entry name" value="GNAT_dom"/>
</dbReference>
<dbReference type="Pfam" id="PF00583">
    <property type="entry name" value="Acetyltransf_1"/>
    <property type="match status" value="1"/>
</dbReference>
<reference evidence="5" key="1">
    <citation type="submission" date="2021-01" db="EMBL/GenBank/DDBJ databases">
        <title>Whole genome shotgun sequence of Actinocatenispora rupis NBRC 107355.</title>
        <authorList>
            <person name="Komaki H."/>
            <person name="Tamura T."/>
        </authorList>
    </citation>
    <scope>NUCLEOTIDE SEQUENCE</scope>
    <source>
        <strain evidence="5">NBRC 107355</strain>
    </source>
</reference>
<proteinExistence type="inferred from homology"/>
<dbReference type="PANTHER" id="PTHR10545:SF29">
    <property type="entry name" value="GH14572P-RELATED"/>
    <property type="match status" value="1"/>
</dbReference>
<comment type="similarity">
    <text evidence="1">Belongs to the acetyltransferase family.</text>
</comment>
<organism evidence="5 6">
    <name type="scientific">Actinocatenispora rupis</name>
    <dbReference type="NCBI Taxonomy" id="519421"/>
    <lineage>
        <taxon>Bacteria</taxon>
        <taxon>Bacillati</taxon>
        <taxon>Actinomycetota</taxon>
        <taxon>Actinomycetes</taxon>
        <taxon>Micromonosporales</taxon>
        <taxon>Micromonosporaceae</taxon>
        <taxon>Actinocatenispora</taxon>
    </lineage>
</organism>
<dbReference type="EMBL" id="BOMB01000008">
    <property type="protein sequence ID" value="GID10529.1"/>
    <property type="molecule type" value="Genomic_DNA"/>
</dbReference>
<evidence type="ECO:0000256" key="3">
    <source>
        <dbReference type="ARBA" id="ARBA00023315"/>
    </source>
</evidence>
<dbReference type="FunFam" id="3.40.630.30:FF:000064">
    <property type="entry name" value="GNAT family acetyltransferase"/>
    <property type="match status" value="1"/>
</dbReference>
<dbReference type="InterPro" id="IPR051016">
    <property type="entry name" value="Diverse_Substrate_AcTransf"/>
</dbReference>
<evidence type="ECO:0000259" key="4">
    <source>
        <dbReference type="PROSITE" id="PS51186"/>
    </source>
</evidence>
<name>A0A8J3NCK1_9ACTN</name>
<sequence>MSDVVIRPVTPDDLPAVVEMVHELAAYEKAPESCTLTVERLHECLFAPDPAVFAHVATVDGVPAGCMVWFLNFSTWEGSHGIYLEDLYVRAAARGTGLGRALLATLARICVERGYPRLDWSVLDWNPARDFYHAIGAEHQAEWLPYRVTGPALAALAGHEGITAR</sequence>
<dbReference type="GO" id="GO:0008080">
    <property type="term" value="F:N-acetyltransferase activity"/>
    <property type="evidence" value="ECO:0007669"/>
    <property type="project" value="UniProtKB-ARBA"/>
</dbReference>
<gene>
    <name evidence="5" type="ORF">Aru02nite_14180</name>
</gene>
<dbReference type="CDD" id="cd04301">
    <property type="entry name" value="NAT_SF"/>
    <property type="match status" value="1"/>
</dbReference>
<dbReference type="PANTHER" id="PTHR10545">
    <property type="entry name" value="DIAMINE N-ACETYLTRANSFERASE"/>
    <property type="match status" value="1"/>
</dbReference>
<dbReference type="InterPro" id="IPR016181">
    <property type="entry name" value="Acyl_CoA_acyltransferase"/>
</dbReference>
<dbReference type="Gene3D" id="3.40.630.30">
    <property type="match status" value="1"/>
</dbReference>
<dbReference type="AlphaFoldDB" id="A0A8J3NCK1"/>
<accession>A0A8J3NCK1</accession>
<keyword evidence="6" id="KW-1185">Reference proteome</keyword>
<dbReference type="Proteomes" id="UP000612808">
    <property type="component" value="Unassembled WGS sequence"/>
</dbReference>
<evidence type="ECO:0000313" key="5">
    <source>
        <dbReference type="EMBL" id="GID10529.1"/>
    </source>
</evidence>
<evidence type="ECO:0000256" key="1">
    <source>
        <dbReference type="ARBA" id="ARBA00008694"/>
    </source>
</evidence>
<comment type="caution">
    <text evidence="5">The sequence shown here is derived from an EMBL/GenBank/DDBJ whole genome shotgun (WGS) entry which is preliminary data.</text>
</comment>
<evidence type="ECO:0000313" key="6">
    <source>
        <dbReference type="Proteomes" id="UP000612808"/>
    </source>
</evidence>
<dbReference type="RefSeq" id="WP_203655844.1">
    <property type="nucleotide sequence ID" value="NZ_BAAAZM010000003.1"/>
</dbReference>
<evidence type="ECO:0000256" key="2">
    <source>
        <dbReference type="ARBA" id="ARBA00022679"/>
    </source>
</evidence>
<keyword evidence="2" id="KW-0808">Transferase</keyword>
<feature type="domain" description="N-acetyltransferase" evidence="4">
    <location>
        <begin position="4"/>
        <end position="165"/>
    </location>
</feature>
<keyword evidence="3" id="KW-0012">Acyltransferase</keyword>
<dbReference type="SUPFAM" id="SSF55729">
    <property type="entry name" value="Acyl-CoA N-acyltransferases (Nat)"/>
    <property type="match status" value="1"/>
</dbReference>
<dbReference type="PROSITE" id="PS51186">
    <property type="entry name" value="GNAT"/>
    <property type="match status" value="1"/>
</dbReference>
<protein>
    <submittedName>
        <fullName evidence="5">Putative acetyltransferase</fullName>
    </submittedName>
</protein>